<dbReference type="InterPro" id="IPR000847">
    <property type="entry name" value="LysR_HTH_N"/>
</dbReference>
<dbReference type="FunFam" id="1.10.10.10:FF:000001">
    <property type="entry name" value="LysR family transcriptional regulator"/>
    <property type="match status" value="1"/>
</dbReference>
<accession>A0A2W0C9F0</accession>
<dbReference type="GO" id="GO:0003700">
    <property type="term" value="F:DNA-binding transcription factor activity"/>
    <property type="evidence" value="ECO:0007669"/>
    <property type="project" value="InterPro"/>
</dbReference>
<dbReference type="EMBL" id="PRLG01000019">
    <property type="protein sequence ID" value="PYY28737.1"/>
    <property type="molecule type" value="Genomic_DNA"/>
</dbReference>
<comment type="similarity">
    <text evidence="1">Belongs to the LysR transcriptional regulatory family.</text>
</comment>
<evidence type="ECO:0000313" key="6">
    <source>
        <dbReference type="EMBL" id="PYY28737.1"/>
    </source>
</evidence>
<keyword evidence="3" id="KW-0238">DNA-binding</keyword>
<evidence type="ECO:0000313" key="7">
    <source>
        <dbReference type="Proteomes" id="UP000247459"/>
    </source>
</evidence>
<dbReference type="Gene3D" id="1.10.10.10">
    <property type="entry name" value="Winged helix-like DNA-binding domain superfamily/Winged helix DNA-binding domain"/>
    <property type="match status" value="1"/>
</dbReference>
<evidence type="ECO:0000256" key="3">
    <source>
        <dbReference type="ARBA" id="ARBA00023125"/>
    </source>
</evidence>
<dbReference type="Proteomes" id="UP000247459">
    <property type="component" value="Unassembled WGS sequence"/>
</dbReference>
<dbReference type="Pfam" id="PF00126">
    <property type="entry name" value="HTH_1"/>
    <property type="match status" value="1"/>
</dbReference>
<dbReference type="PANTHER" id="PTHR30346">
    <property type="entry name" value="TRANSCRIPTIONAL DUAL REGULATOR HCAR-RELATED"/>
    <property type="match status" value="1"/>
</dbReference>
<dbReference type="PRINTS" id="PR00039">
    <property type="entry name" value="HTHLYSR"/>
</dbReference>
<keyword evidence="2" id="KW-0805">Transcription regulation</keyword>
<dbReference type="Pfam" id="PF03466">
    <property type="entry name" value="LysR_substrate"/>
    <property type="match status" value="1"/>
</dbReference>
<organism evidence="6 7">
    <name type="scientific">Paenibacillus illinoisensis</name>
    <dbReference type="NCBI Taxonomy" id="59845"/>
    <lineage>
        <taxon>Bacteria</taxon>
        <taxon>Bacillati</taxon>
        <taxon>Bacillota</taxon>
        <taxon>Bacilli</taxon>
        <taxon>Bacillales</taxon>
        <taxon>Paenibacillaceae</taxon>
        <taxon>Paenibacillus</taxon>
    </lineage>
</organism>
<reference evidence="6 7" key="1">
    <citation type="submission" date="2018-01" db="EMBL/GenBank/DDBJ databases">
        <title>Genome sequence of the PGP bacterium Paenibacillus illinoisensis E3.</title>
        <authorList>
            <person name="Rolli E."/>
            <person name="Marasco R."/>
            <person name="Bessem C."/>
            <person name="Michoud G."/>
            <person name="Gaiarsa S."/>
            <person name="Borin S."/>
            <person name="Daffonchio D."/>
        </authorList>
    </citation>
    <scope>NUCLEOTIDE SEQUENCE [LARGE SCALE GENOMIC DNA]</scope>
    <source>
        <strain evidence="6 7">E3</strain>
    </source>
</reference>
<protein>
    <submittedName>
        <fullName evidence="6">Transcriptional regulator</fullName>
    </submittedName>
</protein>
<name>A0A2W0C9F0_9BACL</name>
<keyword evidence="4" id="KW-0804">Transcription</keyword>
<dbReference type="SUPFAM" id="SSF53850">
    <property type="entry name" value="Periplasmic binding protein-like II"/>
    <property type="match status" value="1"/>
</dbReference>
<dbReference type="GO" id="GO:0032993">
    <property type="term" value="C:protein-DNA complex"/>
    <property type="evidence" value="ECO:0007669"/>
    <property type="project" value="TreeGrafter"/>
</dbReference>
<dbReference type="InterPro" id="IPR036388">
    <property type="entry name" value="WH-like_DNA-bd_sf"/>
</dbReference>
<sequence>MLMEFRQLQYTLQIAAERNFSRAAEKLHIAQPSLSQQLSKLEKELGVLLFQRNTSTVELTHAGVTFVEQAQKIVDAVELLRQEMSDISQLRKGKVVVGSMPITGSHLLPHVLPAYQQAYPDIEVTLLEDAGLTLEKLTASGKADLSLLSLPLQEPSLSYVAIGEELIDLAVPPHHPLAVRGNPDHPIPVHMEELRDESFVVLKKGQGFRKLTFDLCEQAGFDPRVVFESNNIETVQSLVATGMGITLVPRFIARAPRSEFVPVYVPLAEPVPSRTLVVAYRQGRVLSKAAEAFIDTFKRTVAMLSEGDNENPASVN</sequence>
<dbReference type="SUPFAM" id="SSF46785">
    <property type="entry name" value="Winged helix' DNA-binding domain"/>
    <property type="match status" value="1"/>
</dbReference>
<feature type="domain" description="HTH lysR-type" evidence="5">
    <location>
        <begin position="3"/>
        <end position="60"/>
    </location>
</feature>
<dbReference type="InterPro" id="IPR005119">
    <property type="entry name" value="LysR_subst-bd"/>
</dbReference>
<dbReference type="PANTHER" id="PTHR30346:SF28">
    <property type="entry name" value="HTH-TYPE TRANSCRIPTIONAL REGULATOR CYNR"/>
    <property type="match status" value="1"/>
</dbReference>
<dbReference type="PROSITE" id="PS50931">
    <property type="entry name" value="HTH_LYSR"/>
    <property type="match status" value="1"/>
</dbReference>
<dbReference type="GO" id="GO:0003677">
    <property type="term" value="F:DNA binding"/>
    <property type="evidence" value="ECO:0007669"/>
    <property type="project" value="UniProtKB-KW"/>
</dbReference>
<proteinExistence type="inferred from homology"/>
<dbReference type="Gene3D" id="3.40.190.290">
    <property type="match status" value="1"/>
</dbReference>
<evidence type="ECO:0000256" key="2">
    <source>
        <dbReference type="ARBA" id="ARBA00023015"/>
    </source>
</evidence>
<comment type="caution">
    <text evidence="6">The sequence shown here is derived from an EMBL/GenBank/DDBJ whole genome shotgun (WGS) entry which is preliminary data.</text>
</comment>
<evidence type="ECO:0000256" key="1">
    <source>
        <dbReference type="ARBA" id="ARBA00009437"/>
    </source>
</evidence>
<dbReference type="CDD" id="cd05466">
    <property type="entry name" value="PBP2_LTTR_substrate"/>
    <property type="match status" value="1"/>
</dbReference>
<gene>
    <name evidence="6" type="ORF">PIL02S_02684</name>
</gene>
<evidence type="ECO:0000259" key="5">
    <source>
        <dbReference type="PROSITE" id="PS50931"/>
    </source>
</evidence>
<evidence type="ECO:0000256" key="4">
    <source>
        <dbReference type="ARBA" id="ARBA00023163"/>
    </source>
</evidence>
<dbReference type="AlphaFoldDB" id="A0A2W0C9F0"/>
<dbReference type="InterPro" id="IPR036390">
    <property type="entry name" value="WH_DNA-bd_sf"/>
</dbReference>